<dbReference type="STRING" id="1796616.A4V09_06675"/>
<keyword evidence="2" id="KW-1185">Reference proteome</keyword>
<evidence type="ECO:0000313" key="1">
    <source>
        <dbReference type="EMBL" id="ANU75479.1"/>
    </source>
</evidence>
<dbReference type="Proteomes" id="UP000092574">
    <property type="component" value="Chromosome"/>
</dbReference>
<dbReference type="KEGG" id="byl:A4V09_06675"/>
<gene>
    <name evidence="1" type="ORF">A4V09_06675</name>
</gene>
<protein>
    <submittedName>
        <fullName evidence="1">Uncharacterized protein</fullName>
    </submittedName>
</protein>
<dbReference type="AlphaFoldDB" id="A0A1C7IAD1"/>
<evidence type="ECO:0000313" key="2">
    <source>
        <dbReference type="Proteomes" id="UP000092574"/>
    </source>
</evidence>
<reference evidence="1" key="1">
    <citation type="submission" date="2017-04" db="EMBL/GenBank/DDBJ databases">
        <title>Complete Genome Sequences of Twelve Strains of a Stable Defined Moderately Diverse Mouse Microbiota 2 (sDMDMm2).</title>
        <authorList>
            <person name="Uchimura Y."/>
            <person name="Wyss M."/>
            <person name="Brugiroux S."/>
            <person name="Limenitakis J.P."/>
            <person name="Stecher B."/>
            <person name="McCoy K.D."/>
            <person name="Macpherson A.J."/>
        </authorList>
    </citation>
    <scope>NUCLEOTIDE SEQUENCE</scope>
    <source>
        <strain evidence="1">YL58</strain>
    </source>
</reference>
<proteinExistence type="predicted"/>
<dbReference type="EMBL" id="CP015405">
    <property type="protein sequence ID" value="ANU75479.1"/>
    <property type="molecule type" value="Genomic_DNA"/>
</dbReference>
<organism evidence="1 2">
    <name type="scientific">Blautia pseudococcoides</name>
    <dbReference type="NCBI Taxonomy" id="1796616"/>
    <lineage>
        <taxon>Bacteria</taxon>
        <taxon>Bacillati</taxon>
        <taxon>Bacillota</taxon>
        <taxon>Clostridia</taxon>
        <taxon>Lachnospirales</taxon>
        <taxon>Lachnospiraceae</taxon>
        <taxon>Blautia</taxon>
    </lineage>
</organism>
<name>A0A1C7IAD1_9FIRM</name>
<sequence length="92" mass="10397">MSLPGSKKGRGHYKPLPVSLQTKGCGEHIAAARYRTMISTENRYTNKRIRKSDTRHNCFPVNAAVLPLSELRTMSHRKRYLYGADSSSQFIG</sequence>
<accession>A0A1C7IAD1</accession>